<keyword evidence="2" id="KW-1185">Reference proteome</keyword>
<accession>A0AAW0A5Y7</accession>
<proteinExistence type="predicted"/>
<dbReference type="AlphaFoldDB" id="A0AAW0A5Y7"/>
<dbReference type="Proteomes" id="UP001362999">
    <property type="component" value="Unassembled WGS sequence"/>
</dbReference>
<reference evidence="1 2" key="1">
    <citation type="journal article" date="2024" name="J Genomics">
        <title>Draft genome sequencing and assembly of Favolaschia claudopus CIRM-BRFM 2984 isolated from oak limbs.</title>
        <authorList>
            <person name="Navarro D."/>
            <person name="Drula E."/>
            <person name="Chaduli D."/>
            <person name="Cazenave R."/>
            <person name="Ahrendt S."/>
            <person name="Wang J."/>
            <person name="Lipzen A."/>
            <person name="Daum C."/>
            <person name="Barry K."/>
            <person name="Grigoriev I.V."/>
            <person name="Favel A."/>
            <person name="Rosso M.N."/>
            <person name="Martin F."/>
        </authorList>
    </citation>
    <scope>NUCLEOTIDE SEQUENCE [LARGE SCALE GENOMIC DNA]</scope>
    <source>
        <strain evidence="1 2">CIRM-BRFM 2984</strain>
    </source>
</reference>
<protein>
    <submittedName>
        <fullName evidence="1">Tetratricopeptide repeat family</fullName>
    </submittedName>
</protein>
<comment type="caution">
    <text evidence="1">The sequence shown here is derived from an EMBL/GenBank/DDBJ whole genome shotgun (WGS) entry which is preliminary data.</text>
</comment>
<dbReference type="InterPro" id="IPR011990">
    <property type="entry name" value="TPR-like_helical_dom_sf"/>
</dbReference>
<dbReference type="CDD" id="cd21037">
    <property type="entry name" value="MLKL_NTD"/>
    <property type="match status" value="1"/>
</dbReference>
<sequence length="1179" mass="131661">MLEPVTTFITLATFIKDLIELGEGIRSSIEKACQLLISECMLNGLQVGENRRQIRELAQDVARTLHDLASSTRRKEGAPLEPELLSALESLKAEMLHVHAECIRNTQVRLSGLRAITAWRKRDDLQKKIARLREHVNKCYLQFTAVSAARTEYVASEIAHTTLRMEQRMIVDHVESQVKARRLEALMARLLLESDFGRHKLAQTVEIVSADPTFQSLESQYLSAQLQSLVTSLEQLVACDNLSLQSQLFDSEEVVYVFKSTPSSSHILYRILGTVLEVNGGADVLSLGSLIGDSSDMDDFDFGLRQIGKHSDAIAWGHLRIRLLHYAAERGYSLGILPRVADALCGISYAHQSQFEFDSAVVFSRKSLRLWLHLSESFPEANNRIGTLKSMVSSANNLLRAEKNVAALSAAQGAVSLAHSMVKDVIEFSCLTPTQEFEAVKCYEAFLVLARIQSSLNRPLDSYKAFKEGFQMSCRLAVPGRPPSGEYIDSFIDVISREAERGRLSLPMLADCVTLFRDLACIHPSEFSCQFLYLLHAYTYFSQQDCGTLCMDTMRRFLEPTSLSPPPALDITRPMQLHIGMLQETLRFYCNVASAAWNNVVPLMQNILVAHFLLAVDALHALTQEPAFNMWSLYKSLYITERASPLLSGADHAVLLRMVAEAVRHFRASAVALDSERVYLFVRPLYSLCVPSLKMGLLDDGFDFCRVVVEYLQTQVSAVTAAATWLERFQRLQIFTLFEAARLSAAIGCAQQTACMTFNKEDDANFFLACIDRTRILRRIGRHSEALHIIDRAIHAGIPVHWNYGRTFNLWIYSLLTELTLTWSGLEQAQKALENAERVVTACEKVNIVDADEELLCMQIHSWAILSNCLASVGQQEKALEAAQKAISSYTQIAEEMWDTFLFTIREEELGGNAFFALSLRLAASGDSEQALANGQNAIDLYRQLVALAPRHLPTLTSSLRHQASILWTLVRPHDAIAACEEAVDILRKVVDTEAYFLPALADALDDLGGYLIQMQDINGASAATIESAKARRKFASLPPEQKWIFEDFEELVDRDDAMDWWEWGPHNTLENTAIEGGVMETLSEVDECQIASRFQPSGGAVTVPPSPTVMAIVDASMSSMGPAVPKLKVEARPLTKELGTDVFSHLVEIRLSVRSAPVDILWWISLAVLFAVMYNRII</sequence>
<dbReference type="EMBL" id="JAWWNJ010000083">
    <property type="protein sequence ID" value="KAK7001298.1"/>
    <property type="molecule type" value="Genomic_DNA"/>
</dbReference>
<evidence type="ECO:0000313" key="2">
    <source>
        <dbReference type="Proteomes" id="UP001362999"/>
    </source>
</evidence>
<dbReference type="SUPFAM" id="SSF48452">
    <property type="entry name" value="TPR-like"/>
    <property type="match status" value="1"/>
</dbReference>
<dbReference type="InterPro" id="IPR059179">
    <property type="entry name" value="MLKL-like_MCAfunc"/>
</dbReference>
<dbReference type="Gene3D" id="1.25.40.10">
    <property type="entry name" value="Tetratricopeptide repeat domain"/>
    <property type="match status" value="2"/>
</dbReference>
<name>A0AAW0A5Y7_9AGAR</name>
<organism evidence="1 2">
    <name type="scientific">Favolaschia claudopus</name>
    <dbReference type="NCBI Taxonomy" id="2862362"/>
    <lineage>
        <taxon>Eukaryota</taxon>
        <taxon>Fungi</taxon>
        <taxon>Dikarya</taxon>
        <taxon>Basidiomycota</taxon>
        <taxon>Agaricomycotina</taxon>
        <taxon>Agaricomycetes</taxon>
        <taxon>Agaricomycetidae</taxon>
        <taxon>Agaricales</taxon>
        <taxon>Marasmiineae</taxon>
        <taxon>Mycenaceae</taxon>
        <taxon>Favolaschia</taxon>
    </lineage>
</organism>
<evidence type="ECO:0000313" key="1">
    <source>
        <dbReference type="EMBL" id="KAK7001298.1"/>
    </source>
</evidence>
<gene>
    <name evidence="1" type="ORF">R3P38DRAFT_2649314</name>
</gene>